<comment type="caution">
    <text evidence="1">The sequence shown here is derived from an EMBL/GenBank/DDBJ whole genome shotgun (WGS) entry which is preliminary data.</text>
</comment>
<organism evidence="1 2">
    <name type="scientific">Sabulicella glaciei</name>
    <dbReference type="NCBI Taxonomy" id="2984948"/>
    <lineage>
        <taxon>Bacteria</taxon>
        <taxon>Pseudomonadati</taxon>
        <taxon>Pseudomonadota</taxon>
        <taxon>Alphaproteobacteria</taxon>
        <taxon>Acetobacterales</taxon>
        <taxon>Acetobacteraceae</taxon>
        <taxon>Sabulicella</taxon>
    </lineage>
</organism>
<evidence type="ECO:0000313" key="1">
    <source>
        <dbReference type="EMBL" id="MCW8087356.1"/>
    </source>
</evidence>
<dbReference type="Proteomes" id="UP001526430">
    <property type="component" value="Unassembled WGS sequence"/>
</dbReference>
<reference evidence="1 2" key="1">
    <citation type="submission" date="2022-10" db="EMBL/GenBank/DDBJ databases">
        <title>Roseococcus glaciei nov., sp. nov., isolated from glacier.</title>
        <authorList>
            <person name="Liu Q."/>
            <person name="Xin Y.-H."/>
        </authorList>
    </citation>
    <scope>NUCLEOTIDE SEQUENCE [LARGE SCALE GENOMIC DNA]</scope>
    <source>
        <strain evidence="1 2">MDT2-1-1</strain>
    </source>
</reference>
<name>A0ABT3NYW7_9PROT</name>
<protein>
    <submittedName>
        <fullName evidence="1">Uncharacterized protein</fullName>
    </submittedName>
</protein>
<keyword evidence="2" id="KW-1185">Reference proteome</keyword>
<evidence type="ECO:0000313" key="2">
    <source>
        <dbReference type="Proteomes" id="UP001526430"/>
    </source>
</evidence>
<accession>A0ABT3NYW7</accession>
<proteinExistence type="predicted"/>
<dbReference type="EMBL" id="JAPFQI010000016">
    <property type="protein sequence ID" value="MCW8087356.1"/>
    <property type="molecule type" value="Genomic_DNA"/>
</dbReference>
<sequence>MRTTTALAKLETELREAGQVAKAPALHPRLPDLYHQRVASLREAMAREGGVEVCEALWALVERVEVHRDHIELQGTLSAKLGMGLRNAESPSADSDGLSLFTGSVKVDAGTRKHLDLLLVA</sequence>
<gene>
    <name evidence="1" type="ORF">OF850_17125</name>
</gene>